<dbReference type="PROSITE" id="PS00108">
    <property type="entry name" value="PROTEIN_KINASE_ST"/>
    <property type="match status" value="1"/>
</dbReference>
<dbReference type="Gene3D" id="1.10.510.10">
    <property type="entry name" value="Transferase(Phosphotransferase) domain 1"/>
    <property type="match status" value="1"/>
</dbReference>
<accession>A0A812XXV1</accession>
<proteinExistence type="predicted"/>
<dbReference type="GO" id="GO:0004674">
    <property type="term" value="F:protein serine/threonine kinase activity"/>
    <property type="evidence" value="ECO:0007669"/>
    <property type="project" value="TreeGrafter"/>
</dbReference>
<protein>
    <submittedName>
        <fullName evidence="2">DrkD protein</fullName>
    </submittedName>
</protein>
<reference evidence="2" key="1">
    <citation type="submission" date="2021-02" db="EMBL/GenBank/DDBJ databases">
        <authorList>
            <person name="Dougan E. K."/>
            <person name="Rhodes N."/>
            <person name="Thang M."/>
            <person name="Chan C."/>
        </authorList>
    </citation>
    <scope>NUCLEOTIDE SEQUENCE</scope>
</reference>
<dbReference type="InterPro" id="IPR001245">
    <property type="entry name" value="Ser-Thr/Tyr_kinase_cat_dom"/>
</dbReference>
<dbReference type="InterPro" id="IPR051681">
    <property type="entry name" value="Ser/Thr_Kinases-Pseudokinases"/>
</dbReference>
<dbReference type="InterPro" id="IPR011009">
    <property type="entry name" value="Kinase-like_dom_sf"/>
</dbReference>
<dbReference type="PROSITE" id="PS50011">
    <property type="entry name" value="PROTEIN_KINASE_DOM"/>
    <property type="match status" value="1"/>
</dbReference>
<dbReference type="Pfam" id="PF07714">
    <property type="entry name" value="PK_Tyr_Ser-Thr"/>
    <property type="match status" value="1"/>
</dbReference>
<dbReference type="Proteomes" id="UP000601435">
    <property type="component" value="Unassembled WGS sequence"/>
</dbReference>
<dbReference type="InterPro" id="IPR000719">
    <property type="entry name" value="Prot_kinase_dom"/>
</dbReference>
<feature type="domain" description="Protein kinase" evidence="1">
    <location>
        <begin position="39"/>
        <end position="237"/>
    </location>
</feature>
<dbReference type="GO" id="GO:0005524">
    <property type="term" value="F:ATP binding"/>
    <property type="evidence" value="ECO:0007669"/>
    <property type="project" value="InterPro"/>
</dbReference>
<organism evidence="2 3">
    <name type="scientific">Symbiodinium necroappetens</name>
    <dbReference type="NCBI Taxonomy" id="1628268"/>
    <lineage>
        <taxon>Eukaryota</taxon>
        <taxon>Sar</taxon>
        <taxon>Alveolata</taxon>
        <taxon>Dinophyceae</taxon>
        <taxon>Suessiales</taxon>
        <taxon>Symbiodiniaceae</taxon>
        <taxon>Symbiodinium</taxon>
    </lineage>
</organism>
<dbReference type="InterPro" id="IPR008271">
    <property type="entry name" value="Ser/Thr_kinase_AS"/>
</dbReference>
<keyword evidence="3" id="KW-1185">Reference proteome</keyword>
<evidence type="ECO:0000313" key="3">
    <source>
        <dbReference type="Proteomes" id="UP000601435"/>
    </source>
</evidence>
<comment type="caution">
    <text evidence="2">The sequence shown here is derived from an EMBL/GenBank/DDBJ whole genome shotgun (WGS) entry which is preliminary data.</text>
</comment>
<dbReference type="AlphaFoldDB" id="A0A812XXV1"/>
<sequence>MSAVKSWTSSCTERSCAERHSMLSLRGQESNWMIPRKDLQLQEELSRTLKSTLYRASWHGTEVVVKCAGLHDKDAALAVLNAGTLQAGSIPEETEAMEIAAELLHEIDILSSMRHPDMVMFLGACLDPQLPIMCVMEFMLGGDLESYYLLQRKKHDCAVWSPRLSTVLDWSLAVARALVFLHSRKMVHRDLKPMNLLLSKHQEVKVSDFGISRVLSLSDAYSMTGPTWVHVPVRPWP</sequence>
<dbReference type="SMART" id="SM00220">
    <property type="entry name" value="S_TKc"/>
    <property type="match status" value="1"/>
</dbReference>
<dbReference type="EMBL" id="CAJNJA010039183">
    <property type="protein sequence ID" value="CAE7754427.1"/>
    <property type="molecule type" value="Genomic_DNA"/>
</dbReference>
<dbReference type="OrthoDB" id="4062651at2759"/>
<evidence type="ECO:0000313" key="2">
    <source>
        <dbReference type="EMBL" id="CAE7754427.1"/>
    </source>
</evidence>
<dbReference type="Gene3D" id="3.30.200.20">
    <property type="entry name" value="Phosphorylase Kinase, domain 1"/>
    <property type="match status" value="1"/>
</dbReference>
<gene>
    <name evidence="2" type="primary">drkD</name>
    <name evidence="2" type="ORF">SNEC2469_LOCUS21896</name>
</gene>
<dbReference type="SUPFAM" id="SSF56112">
    <property type="entry name" value="Protein kinase-like (PK-like)"/>
    <property type="match status" value="1"/>
</dbReference>
<dbReference type="PANTHER" id="PTHR44329">
    <property type="entry name" value="SERINE/THREONINE-PROTEIN KINASE TNNI3K-RELATED"/>
    <property type="match status" value="1"/>
</dbReference>
<evidence type="ECO:0000259" key="1">
    <source>
        <dbReference type="PROSITE" id="PS50011"/>
    </source>
</evidence>
<name>A0A812XXV1_9DINO</name>